<protein>
    <submittedName>
        <fullName evidence="1">Uncharacterized protein</fullName>
    </submittedName>
</protein>
<name>X0U5K6_9ZZZZ</name>
<dbReference type="EMBL" id="BARS01026437">
    <property type="protein sequence ID" value="GAG00860.1"/>
    <property type="molecule type" value="Genomic_DNA"/>
</dbReference>
<accession>X0U5K6</accession>
<reference evidence="1" key="1">
    <citation type="journal article" date="2014" name="Front. Microbiol.">
        <title>High frequency of phylogenetically diverse reductive dehalogenase-homologous genes in deep subseafloor sedimentary metagenomes.</title>
        <authorList>
            <person name="Kawai M."/>
            <person name="Futagami T."/>
            <person name="Toyoda A."/>
            <person name="Takaki Y."/>
            <person name="Nishi S."/>
            <person name="Hori S."/>
            <person name="Arai W."/>
            <person name="Tsubouchi T."/>
            <person name="Morono Y."/>
            <person name="Uchiyama I."/>
            <person name="Ito T."/>
            <person name="Fujiyama A."/>
            <person name="Inagaki F."/>
            <person name="Takami H."/>
        </authorList>
    </citation>
    <scope>NUCLEOTIDE SEQUENCE</scope>
    <source>
        <strain evidence="1">Expedition CK06-06</strain>
    </source>
</reference>
<feature type="non-terminal residue" evidence="1">
    <location>
        <position position="71"/>
    </location>
</feature>
<organism evidence="1">
    <name type="scientific">marine sediment metagenome</name>
    <dbReference type="NCBI Taxonomy" id="412755"/>
    <lineage>
        <taxon>unclassified sequences</taxon>
        <taxon>metagenomes</taxon>
        <taxon>ecological metagenomes</taxon>
    </lineage>
</organism>
<evidence type="ECO:0000313" key="1">
    <source>
        <dbReference type="EMBL" id="GAG00860.1"/>
    </source>
</evidence>
<comment type="caution">
    <text evidence="1">The sequence shown here is derived from an EMBL/GenBank/DDBJ whole genome shotgun (WGS) entry which is preliminary data.</text>
</comment>
<proteinExistence type="predicted"/>
<gene>
    <name evidence="1" type="ORF">S01H1_41658</name>
</gene>
<dbReference type="AlphaFoldDB" id="X0U5K6"/>
<sequence>MVLQDLLRVEHLDRAERALGRSISCRLCEEVLYFIDKNVDETSKTLETGIGVSTILFALKGAHHTCVTPHQ</sequence>